<evidence type="ECO:0000313" key="7">
    <source>
        <dbReference type="EMBL" id="QGU94636.1"/>
    </source>
</evidence>
<evidence type="ECO:0000256" key="2">
    <source>
        <dbReference type="ARBA" id="ARBA00022475"/>
    </source>
</evidence>
<dbReference type="InterPro" id="IPR001123">
    <property type="entry name" value="LeuE-type"/>
</dbReference>
<name>A0A6I6EUS7_9CLOT</name>
<reference evidence="7 8" key="1">
    <citation type="submission" date="2019-12" db="EMBL/GenBank/DDBJ databases">
        <title>Genome sequenceing of Clostridium bovifaecis.</title>
        <authorList>
            <person name="Yao Y."/>
        </authorList>
    </citation>
    <scope>NUCLEOTIDE SEQUENCE [LARGE SCALE GENOMIC DNA]</scope>
    <source>
        <strain evidence="7 8">BXX</strain>
    </source>
</reference>
<keyword evidence="8" id="KW-1185">Reference proteome</keyword>
<keyword evidence="3 6" id="KW-0812">Transmembrane</keyword>
<dbReference type="GO" id="GO:0015171">
    <property type="term" value="F:amino acid transmembrane transporter activity"/>
    <property type="evidence" value="ECO:0007669"/>
    <property type="project" value="TreeGrafter"/>
</dbReference>
<feature type="transmembrane region" description="Helical" evidence="6">
    <location>
        <begin position="6"/>
        <end position="26"/>
    </location>
</feature>
<feature type="transmembrane region" description="Helical" evidence="6">
    <location>
        <begin position="74"/>
        <end position="95"/>
    </location>
</feature>
<dbReference type="PANTHER" id="PTHR30086">
    <property type="entry name" value="ARGININE EXPORTER PROTEIN ARGO"/>
    <property type="match status" value="1"/>
</dbReference>
<evidence type="ECO:0000256" key="3">
    <source>
        <dbReference type="ARBA" id="ARBA00022692"/>
    </source>
</evidence>
<proteinExistence type="predicted"/>
<accession>A0A6I6EUS7</accession>
<gene>
    <name evidence="7" type="ORF">GOM49_05540</name>
</gene>
<feature type="transmembrane region" description="Helical" evidence="6">
    <location>
        <begin position="193"/>
        <end position="212"/>
    </location>
</feature>
<evidence type="ECO:0008006" key="9">
    <source>
        <dbReference type="Google" id="ProtNLM"/>
    </source>
</evidence>
<feature type="transmembrane region" description="Helical" evidence="6">
    <location>
        <begin position="38"/>
        <end position="62"/>
    </location>
</feature>
<protein>
    <recommendedName>
        <fullName evidence="9">Lysine transporter LysE</fullName>
    </recommendedName>
</protein>
<dbReference type="AlphaFoldDB" id="A0A6I6EUS7"/>
<sequence length="216" mass="23606">MSATFLLRGMLIGMFVALPVGPLGLLSLQRTINKGWKVGFVSGVGAAASDLIYSSIAILGVSFIDEFLEKHMNFIDSSVGILFLIIGTSIIFNAIKDKKAKNDVVKGEEKKEENKEENMIYPFASNFLMGLSNPITLLVFLAIFTKLGIEVNVEEIFKNIAFVISIFSGSSLLWLCITNLVKNFDTKKIDGILYVDETIGAIIIIFGIVSILKGIS</sequence>
<comment type="subcellular location">
    <subcellularLocation>
        <location evidence="1">Cell membrane</location>
        <topology evidence="1">Multi-pass membrane protein</topology>
    </subcellularLocation>
</comment>
<dbReference type="Pfam" id="PF01810">
    <property type="entry name" value="LysE"/>
    <property type="match status" value="1"/>
</dbReference>
<keyword evidence="4 6" id="KW-1133">Transmembrane helix</keyword>
<keyword evidence="2" id="KW-1003">Cell membrane</keyword>
<dbReference type="EMBL" id="CP046522">
    <property type="protein sequence ID" value="QGU94636.1"/>
    <property type="molecule type" value="Genomic_DNA"/>
</dbReference>
<organism evidence="7 8">
    <name type="scientific">Clostridium bovifaecis</name>
    <dbReference type="NCBI Taxonomy" id="2184719"/>
    <lineage>
        <taxon>Bacteria</taxon>
        <taxon>Bacillati</taxon>
        <taxon>Bacillota</taxon>
        <taxon>Clostridia</taxon>
        <taxon>Eubacteriales</taxon>
        <taxon>Clostridiaceae</taxon>
        <taxon>Clostridium</taxon>
    </lineage>
</organism>
<evidence type="ECO:0000256" key="6">
    <source>
        <dbReference type="SAM" id="Phobius"/>
    </source>
</evidence>
<dbReference type="Proteomes" id="UP000422764">
    <property type="component" value="Chromosome"/>
</dbReference>
<feature type="transmembrane region" description="Helical" evidence="6">
    <location>
        <begin position="156"/>
        <end position="181"/>
    </location>
</feature>
<dbReference type="GO" id="GO:0005886">
    <property type="term" value="C:plasma membrane"/>
    <property type="evidence" value="ECO:0007669"/>
    <property type="project" value="UniProtKB-SubCell"/>
</dbReference>
<keyword evidence="5 6" id="KW-0472">Membrane</keyword>
<dbReference type="PANTHER" id="PTHR30086:SF20">
    <property type="entry name" value="ARGININE EXPORTER PROTEIN ARGO-RELATED"/>
    <property type="match status" value="1"/>
</dbReference>
<evidence type="ECO:0000256" key="4">
    <source>
        <dbReference type="ARBA" id="ARBA00022989"/>
    </source>
</evidence>
<evidence type="ECO:0000256" key="5">
    <source>
        <dbReference type="ARBA" id="ARBA00023136"/>
    </source>
</evidence>
<feature type="transmembrane region" description="Helical" evidence="6">
    <location>
        <begin position="120"/>
        <end position="144"/>
    </location>
</feature>
<evidence type="ECO:0000256" key="1">
    <source>
        <dbReference type="ARBA" id="ARBA00004651"/>
    </source>
</evidence>
<evidence type="ECO:0000313" key="8">
    <source>
        <dbReference type="Proteomes" id="UP000422764"/>
    </source>
</evidence>